<dbReference type="InterPro" id="IPR011047">
    <property type="entry name" value="Quinoprotein_ADH-like_sf"/>
</dbReference>
<accession>A0A381P529</accession>
<dbReference type="Gene3D" id="2.140.10.10">
    <property type="entry name" value="Quinoprotein alcohol dehydrogenase-like superfamily"/>
    <property type="match status" value="2"/>
</dbReference>
<feature type="domain" description="Pyrrolo-quinoline quinone repeat" evidence="4">
    <location>
        <begin position="24"/>
        <end position="632"/>
    </location>
</feature>
<dbReference type="InterPro" id="IPR002372">
    <property type="entry name" value="PQQ_rpt_dom"/>
</dbReference>
<gene>
    <name evidence="5" type="ORF">METZ01_LOCUS14885</name>
</gene>
<protein>
    <recommendedName>
        <fullName evidence="4">Pyrrolo-quinoline quinone repeat domain-containing protein</fullName>
    </recommendedName>
</protein>
<comment type="similarity">
    <text evidence="2">Belongs to the bacterial PQQ dehydrogenase family.</text>
</comment>
<comment type="cofactor">
    <cofactor evidence="1">
        <name>pyrroloquinoline quinone</name>
        <dbReference type="ChEBI" id="CHEBI:58442"/>
    </cofactor>
</comment>
<evidence type="ECO:0000256" key="3">
    <source>
        <dbReference type="ARBA" id="ARBA00023002"/>
    </source>
</evidence>
<reference evidence="5" key="1">
    <citation type="submission" date="2018-05" db="EMBL/GenBank/DDBJ databases">
        <authorList>
            <person name="Lanie J.A."/>
            <person name="Ng W.-L."/>
            <person name="Kazmierczak K.M."/>
            <person name="Andrzejewski T.M."/>
            <person name="Davidsen T.M."/>
            <person name="Wayne K.J."/>
            <person name="Tettelin H."/>
            <person name="Glass J.I."/>
            <person name="Rusch D."/>
            <person name="Podicherti R."/>
            <person name="Tsui H.-C.T."/>
            <person name="Winkler M.E."/>
        </authorList>
    </citation>
    <scope>NUCLEOTIDE SEQUENCE</scope>
</reference>
<evidence type="ECO:0000259" key="4">
    <source>
        <dbReference type="Pfam" id="PF01011"/>
    </source>
</evidence>
<dbReference type="PANTHER" id="PTHR32303">
    <property type="entry name" value="QUINOPROTEIN ALCOHOL DEHYDROGENASE (CYTOCHROME C)"/>
    <property type="match status" value="1"/>
</dbReference>
<dbReference type="GO" id="GO:0016491">
    <property type="term" value="F:oxidoreductase activity"/>
    <property type="evidence" value="ECO:0007669"/>
    <property type="project" value="UniProtKB-KW"/>
</dbReference>
<dbReference type="SUPFAM" id="SSF50998">
    <property type="entry name" value="Quinoprotein alcohol dehydrogenase-like"/>
    <property type="match status" value="1"/>
</dbReference>
<dbReference type="Pfam" id="PF01011">
    <property type="entry name" value="PQQ"/>
    <property type="match status" value="1"/>
</dbReference>
<dbReference type="PANTHER" id="PTHR32303:SF4">
    <property type="entry name" value="QUINOPROTEIN GLUCOSE DEHYDROGENASE"/>
    <property type="match status" value="1"/>
</dbReference>
<name>A0A381P529_9ZZZZ</name>
<proteinExistence type="inferred from homology"/>
<sequence length="653" mass="70537">MLSCVLLLAPTVALAQYGATNGEWRSYGGDVGSTKYSPLDQINAGNFDDLQVAWRWQSVDALLDLEALREDIPSMSIGGLQATPLMVGGVVYIATALHQAAAIDAGTGETLWVHDPEAYLRGVPTHAYRTRGLAYWSDGQDERIFWGTSDGYLVAVDAATGQPALTFGNEGRADLMEDIPRANRGETDPRGRNLMGVGSPPIVVNDVVVTPTIITDYAVRKEAPPGWLKGVDARTGETKWIFRTVPQEGDFGVETWENESWRYSGNANVWAMLSADEDLGMVYLPTGTPTSDYYGGHRLGDNLFAESLVAVDVETGERVWHFQAVHHGVWDYDFPAAPNLIDITVDGRRIRAIAQVSKQGFTYVFDRETGEPVWPIEERRVDTYTDLAGEVLSPTQPFPTKPPPFEDQGMSTDDLIDFTPELRAIALEQVANFRMGPIFTPPMLSIEGGLQGTIQRPPVGGSAGWSGAGADPETGLLYVPSVNGFTVMKYHVPDSTDGGNLRLTQVSFGTTGTRPEMPRGLPLLKPPYSRITAIDLNEGEHAWMQPNGDGDRLRNHPLLQDLDLPPLGGDGRGGPVLTRTLMVSALTAGGTEGGPRLVARDKATGEIVGSVDLPARALGTPMTYMHDGMQYIGLTIAGEGPGGAPELITLRLP</sequence>
<dbReference type="SMART" id="SM00564">
    <property type="entry name" value="PQQ"/>
    <property type="match status" value="4"/>
</dbReference>
<evidence type="ECO:0000256" key="2">
    <source>
        <dbReference type="ARBA" id="ARBA00008156"/>
    </source>
</evidence>
<dbReference type="InterPro" id="IPR018391">
    <property type="entry name" value="PQQ_b-propeller_rpt"/>
</dbReference>
<evidence type="ECO:0000313" key="5">
    <source>
        <dbReference type="EMBL" id="SUZ62031.1"/>
    </source>
</evidence>
<dbReference type="EMBL" id="UINC01000843">
    <property type="protein sequence ID" value="SUZ62031.1"/>
    <property type="molecule type" value="Genomic_DNA"/>
</dbReference>
<organism evidence="5">
    <name type="scientific">marine metagenome</name>
    <dbReference type="NCBI Taxonomy" id="408172"/>
    <lineage>
        <taxon>unclassified sequences</taxon>
        <taxon>metagenomes</taxon>
        <taxon>ecological metagenomes</taxon>
    </lineage>
</organism>
<keyword evidence="3" id="KW-0560">Oxidoreductase</keyword>
<dbReference type="AlphaFoldDB" id="A0A381P529"/>
<evidence type="ECO:0000256" key="1">
    <source>
        <dbReference type="ARBA" id="ARBA00001931"/>
    </source>
</evidence>